<proteinExistence type="predicted"/>
<feature type="coiled-coil region" evidence="9">
    <location>
        <begin position="176"/>
        <end position="203"/>
    </location>
</feature>
<dbReference type="EMBL" id="FOWC01000002">
    <property type="protein sequence ID" value="SFO64259.1"/>
    <property type="molecule type" value="Genomic_DNA"/>
</dbReference>
<comment type="catalytic activity">
    <reaction evidence="1">
        <text>ATP + protein L-histidine = ADP + protein N-phospho-L-histidine.</text>
        <dbReference type="EC" id="2.7.13.3"/>
    </reaction>
</comment>
<evidence type="ECO:0000256" key="2">
    <source>
        <dbReference type="ARBA" id="ARBA00012438"/>
    </source>
</evidence>
<evidence type="ECO:0000256" key="3">
    <source>
        <dbReference type="ARBA" id="ARBA00022553"/>
    </source>
</evidence>
<dbReference type="GO" id="GO:0000155">
    <property type="term" value="F:phosphorelay sensor kinase activity"/>
    <property type="evidence" value="ECO:0007669"/>
    <property type="project" value="InterPro"/>
</dbReference>
<reference evidence="13 14" key="1">
    <citation type="submission" date="2016-10" db="EMBL/GenBank/DDBJ databases">
        <authorList>
            <person name="de Groot N.N."/>
        </authorList>
    </citation>
    <scope>NUCLEOTIDE SEQUENCE [LARGE SCALE GENOMIC DNA]</scope>
    <source>
        <strain evidence="13 14">DSM 44637</strain>
    </source>
</reference>
<dbReference type="GO" id="GO:0005524">
    <property type="term" value="F:ATP binding"/>
    <property type="evidence" value="ECO:0007669"/>
    <property type="project" value="UniProtKB-KW"/>
</dbReference>
<dbReference type="CDD" id="cd16917">
    <property type="entry name" value="HATPase_UhpB-NarQ-NarX-like"/>
    <property type="match status" value="1"/>
</dbReference>
<sequence length="414" mass="43338">MVQVRSVPRAAARRGRIGEDGLVVVSQVKLKPWQQGWRLVVAALLGVLAWLAVASQLPAGSDDPRIGWLIFGDPVIGLGCLVASMWRRKYPLSVATGVVIVSAVSASAGGAALLVLGSLATRRRPLETTFMGVACVATAAVTEGLYPRGSDPDPWWFSILFIVLITGIVVAVGAAIGARREELQSLRERAESAEREQVARAAEARIVERHRIAREMHDVLAHRVSLVAMQAGVLGHRTDLPPEQVSLLARGIADGAHQALEELREVLGVLRASPGGLEPPQPSLANLPALVADARALGVNVGYTPESVGTPPDLLARTAYRIVQEGLTNAGKHAPGTEVCVTVAGGEGEGLRVTVRDSGAAKSGPPPPSAGFGLLGLSERVGLAGGELDHYADPDGGFVLTAWLPWPARGEGSE</sequence>
<keyword evidence="10" id="KW-0812">Transmembrane</keyword>
<evidence type="ECO:0000256" key="6">
    <source>
        <dbReference type="ARBA" id="ARBA00022777"/>
    </source>
</evidence>
<feature type="domain" description="Signal transduction histidine kinase subgroup 3 dimerisation and phosphoacceptor" evidence="12">
    <location>
        <begin position="208"/>
        <end position="272"/>
    </location>
</feature>
<dbReference type="Proteomes" id="UP000199137">
    <property type="component" value="Unassembled WGS sequence"/>
</dbReference>
<keyword evidence="9" id="KW-0175">Coiled coil</keyword>
<organism evidence="13 14">
    <name type="scientific">Amycolatopsis rubida</name>
    <dbReference type="NCBI Taxonomy" id="112413"/>
    <lineage>
        <taxon>Bacteria</taxon>
        <taxon>Bacillati</taxon>
        <taxon>Actinomycetota</taxon>
        <taxon>Actinomycetes</taxon>
        <taxon>Pseudonocardiales</taxon>
        <taxon>Pseudonocardiaceae</taxon>
        <taxon>Amycolatopsis</taxon>
    </lineage>
</organism>
<keyword evidence="5" id="KW-0547">Nucleotide-binding</keyword>
<dbReference type="InterPro" id="IPR050482">
    <property type="entry name" value="Sensor_HK_TwoCompSys"/>
</dbReference>
<keyword evidence="3" id="KW-0597">Phosphoprotein</keyword>
<dbReference type="Gene3D" id="1.20.5.1930">
    <property type="match status" value="1"/>
</dbReference>
<dbReference type="STRING" id="112413.SAMN05421854_102711"/>
<dbReference type="PANTHER" id="PTHR24421:SF10">
    <property type="entry name" value="NITRATE_NITRITE SENSOR PROTEIN NARQ"/>
    <property type="match status" value="1"/>
</dbReference>
<dbReference type="Pfam" id="PF07730">
    <property type="entry name" value="HisKA_3"/>
    <property type="match status" value="1"/>
</dbReference>
<dbReference type="Gene3D" id="3.30.565.10">
    <property type="entry name" value="Histidine kinase-like ATPase, C-terminal domain"/>
    <property type="match status" value="1"/>
</dbReference>
<feature type="transmembrane region" description="Helical" evidence="10">
    <location>
        <begin position="92"/>
        <end position="116"/>
    </location>
</feature>
<accession>A0A1I5IV12</accession>
<feature type="transmembrane region" description="Helical" evidence="10">
    <location>
        <begin position="66"/>
        <end position="86"/>
    </location>
</feature>
<evidence type="ECO:0000313" key="13">
    <source>
        <dbReference type="EMBL" id="SFO64259.1"/>
    </source>
</evidence>
<name>A0A1I5IV12_9PSEU</name>
<evidence type="ECO:0000256" key="10">
    <source>
        <dbReference type="SAM" id="Phobius"/>
    </source>
</evidence>
<feature type="transmembrane region" description="Helical" evidence="10">
    <location>
        <begin position="155"/>
        <end position="178"/>
    </location>
</feature>
<evidence type="ECO:0000259" key="12">
    <source>
        <dbReference type="Pfam" id="PF07730"/>
    </source>
</evidence>
<evidence type="ECO:0000256" key="5">
    <source>
        <dbReference type="ARBA" id="ARBA00022741"/>
    </source>
</evidence>
<dbReference type="InterPro" id="IPR003594">
    <property type="entry name" value="HATPase_dom"/>
</dbReference>
<keyword evidence="6 13" id="KW-0418">Kinase</keyword>
<dbReference type="EC" id="2.7.13.3" evidence="2"/>
<evidence type="ECO:0000256" key="8">
    <source>
        <dbReference type="ARBA" id="ARBA00023012"/>
    </source>
</evidence>
<dbReference type="AlphaFoldDB" id="A0A1I5IV12"/>
<keyword evidence="4" id="KW-0808">Transferase</keyword>
<keyword evidence="8" id="KW-0902">Two-component regulatory system</keyword>
<evidence type="ECO:0000256" key="9">
    <source>
        <dbReference type="SAM" id="Coils"/>
    </source>
</evidence>
<keyword evidence="10" id="KW-0472">Membrane</keyword>
<dbReference type="InterPro" id="IPR036890">
    <property type="entry name" value="HATPase_C_sf"/>
</dbReference>
<dbReference type="GO" id="GO:0046983">
    <property type="term" value="F:protein dimerization activity"/>
    <property type="evidence" value="ECO:0007669"/>
    <property type="project" value="InterPro"/>
</dbReference>
<evidence type="ECO:0000259" key="11">
    <source>
        <dbReference type="Pfam" id="PF02518"/>
    </source>
</evidence>
<gene>
    <name evidence="13" type="ORF">SAMN05421854_102711</name>
</gene>
<dbReference type="GO" id="GO:0016020">
    <property type="term" value="C:membrane"/>
    <property type="evidence" value="ECO:0007669"/>
    <property type="project" value="InterPro"/>
</dbReference>
<protein>
    <recommendedName>
        <fullName evidence="2">histidine kinase</fullName>
        <ecNumber evidence="2">2.7.13.3</ecNumber>
    </recommendedName>
</protein>
<feature type="domain" description="Histidine kinase/HSP90-like ATPase" evidence="11">
    <location>
        <begin position="318"/>
        <end position="406"/>
    </location>
</feature>
<evidence type="ECO:0000256" key="7">
    <source>
        <dbReference type="ARBA" id="ARBA00022840"/>
    </source>
</evidence>
<dbReference type="Pfam" id="PF02518">
    <property type="entry name" value="HATPase_c"/>
    <property type="match status" value="1"/>
</dbReference>
<dbReference type="InterPro" id="IPR011712">
    <property type="entry name" value="Sig_transdc_His_kin_sub3_dim/P"/>
</dbReference>
<feature type="transmembrane region" description="Helical" evidence="10">
    <location>
        <begin position="36"/>
        <end position="54"/>
    </location>
</feature>
<keyword evidence="7" id="KW-0067">ATP-binding</keyword>
<evidence type="ECO:0000256" key="4">
    <source>
        <dbReference type="ARBA" id="ARBA00022679"/>
    </source>
</evidence>
<dbReference type="SUPFAM" id="SSF55874">
    <property type="entry name" value="ATPase domain of HSP90 chaperone/DNA topoisomerase II/histidine kinase"/>
    <property type="match status" value="1"/>
</dbReference>
<keyword evidence="10" id="KW-1133">Transmembrane helix</keyword>
<evidence type="ECO:0000313" key="14">
    <source>
        <dbReference type="Proteomes" id="UP000199137"/>
    </source>
</evidence>
<dbReference type="PANTHER" id="PTHR24421">
    <property type="entry name" value="NITRATE/NITRITE SENSOR PROTEIN NARX-RELATED"/>
    <property type="match status" value="1"/>
</dbReference>
<evidence type="ECO:0000256" key="1">
    <source>
        <dbReference type="ARBA" id="ARBA00000085"/>
    </source>
</evidence>